<evidence type="ECO:0000313" key="13">
    <source>
        <dbReference type="Proteomes" id="UP001344906"/>
    </source>
</evidence>
<dbReference type="SMART" id="SM00387">
    <property type="entry name" value="HATPase_c"/>
    <property type="match status" value="1"/>
</dbReference>
<dbReference type="InterPro" id="IPR029016">
    <property type="entry name" value="GAF-like_dom_sf"/>
</dbReference>
<comment type="caution">
    <text evidence="12">The sequence shown here is derived from an EMBL/GenBank/DDBJ whole genome shotgun (WGS) entry which is preliminary data.</text>
</comment>
<evidence type="ECO:0000256" key="7">
    <source>
        <dbReference type="ARBA" id="ARBA00022840"/>
    </source>
</evidence>
<keyword evidence="7" id="KW-0067">ATP-binding</keyword>
<gene>
    <name evidence="12" type="ORF">KDH_13610</name>
</gene>
<keyword evidence="3" id="KW-0597">Phosphoprotein</keyword>
<organism evidence="12 13">
    <name type="scientific">Dictyobacter halimunensis</name>
    <dbReference type="NCBI Taxonomy" id="3026934"/>
    <lineage>
        <taxon>Bacteria</taxon>
        <taxon>Bacillati</taxon>
        <taxon>Chloroflexota</taxon>
        <taxon>Ktedonobacteria</taxon>
        <taxon>Ktedonobacterales</taxon>
        <taxon>Dictyobacteraceae</taxon>
        <taxon>Dictyobacter</taxon>
    </lineage>
</organism>
<dbReference type="EC" id="2.7.13.3" evidence="2"/>
<dbReference type="InterPro" id="IPR050482">
    <property type="entry name" value="Sensor_HK_TwoCompSys"/>
</dbReference>
<sequence length="709" mass="78487">MSLEHGCTEIESDAQIREARSRTNLSGTPLRLARITWLVVALLILVLFCIRLPFTYADSFIICRSGDCLQSGRLTLEKVQEVQSLGMSVQLYATIFIFVSLIILQLGYIFIGIFIFWRAWHKNHEPIVLITSLALISFGGIFSAFDPVTPLPPFVHGLSLIMSFLGNCCIGLFFYLFPGGRFEPRWTRWLALAWIIYWAINNLLLNSFLSSNGMVGFLFLPLVGSAIAVQVYRYLRISTPAQRQQTKWVVFGLSLALGGFIASLLILTTFPFGMTFGNVLLYAFLLALPVSIAIAVLRSHLWDIDILINRTLVYIALTACVVLVYILVVVLLGTVLQTSGNLFISLLATGLVAVIFQPLRLRLQAAVNRLMFGERDTPYTVISRLGQRLEATLAVDAILPTIVETVAQALKLPYAAITLKQQEEFVTVAAYGSPRTQLTVLPLVYRTESIGELILAQRAEGEDFSIADRMLLDELARQAGAAAHAVQLTQDLQRLTGELQQSRTQLVTAREEERRRLRRDLHDGLGSALTSITFQLDAAYNLLETDPQTVKSLLRELKIQAQTSISDIRQLVYNLRPPILDEWGLPGALREQVAQYQLNNVQVVVEVNEPLPPLPAAVEVAAYRIAMEALSNVIRHAQASFCTIHLSICDQALLVEVQDNGQGLPQKYRAGVGIHAMHERAAEIGGTCAITPIATGGIRVLASLPLVKE</sequence>
<feature type="transmembrane region" description="Helical" evidence="10">
    <location>
        <begin position="215"/>
        <end position="235"/>
    </location>
</feature>
<feature type="transmembrane region" description="Helical" evidence="10">
    <location>
        <begin position="311"/>
        <end position="336"/>
    </location>
</feature>
<feature type="transmembrane region" description="Helical" evidence="10">
    <location>
        <begin position="157"/>
        <end position="177"/>
    </location>
</feature>
<feature type="transmembrane region" description="Helical" evidence="10">
    <location>
        <begin position="35"/>
        <end position="54"/>
    </location>
</feature>
<dbReference type="EMBL" id="BSRI01000001">
    <property type="protein sequence ID" value="GLV54514.1"/>
    <property type="molecule type" value="Genomic_DNA"/>
</dbReference>
<reference evidence="12 13" key="1">
    <citation type="submission" date="2023-02" db="EMBL/GenBank/DDBJ databases">
        <title>Dictyobacter halimunensis sp. nov., a new member of the class Ktedonobacteria from forest soil in a geothermal area.</title>
        <authorList>
            <person name="Rachmania M.K."/>
            <person name="Ningsih F."/>
            <person name="Sakai Y."/>
            <person name="Yabe S."/>
            <person name="Yokota A."/>
            <person name="Sjamsuridzal W."/>
        </authorList>
    </citation>
    <scope>NUCLEOTIDE SEQUENCE [LARGE SCALE GENOMIC DNA]</scope>
    <source>
        <strain evidence="12 13">S3.2.2.5</strain>
    </source>
</reference>
<evidence type="ECO:0000256" key="10">
    <source>
        <dbReference type="SAM" id="Phobius"/>
    </source>
</evidence>
<dbReference type="SUPFAM" id="SSF55781">
    <property type="entry name" value="GAF domain-like"/>
    <property type="match status" value="1"/>
</dbReference>
<dbReference type="Pfam" id="PF07730">
    <property type="entry name" value="HisKA_3"/>
    <property type="match status" value="1"/>
</dbReference>
<dbReference type="Pfam" id="PF02518">
    <property type="entry name" value="HATPase_c"/>
    <property type="match status" value="1"/>
</dbReference>
<dbReference type="PANTHER" id="PTHR24421:SF10">
    <property type="entry name" value="NITRATE_NITRITE SENSOR PROTEIN NARQ"/>
    <property type="match status" value="1"/>
</dbReference>
<dbReference type="PANTHER" id="PTHR24421">
    <property type="entry name" value="NITRATE/NITRITE SENSOR PROTEIN NARX-RELATED"/>
    <property type="match status" value="1"/>
</dbReference>
<feature type="coiled-coil region" evidence="9">
    <location>
        <begin position="485"/>
        <end position="512"/>
    </location>
</feature>
<dbReference type="Proteomes" id="UP001344906">
    <property type="component" value="Unassembled WGS sequence"/>
</dbReference>
<evidence type="ECO:0000256" key="8">
    <source>
        <dbReference type="ARBA" id="ARBA00023012"/>
    </source>
</evidence>
<evidence type="ECO:0000256" key="1">
    <source>
        <dbReference type="ARBA" id="ARBA00000085"/>
    </source>
</evidence>
<evidence type="ECO:0000256" key="9">
    <source>
        <dbReference type="SAM" id="Coils"/>
    </source>
</evidence>
<dbReference type="SUPFAM" id="SSF55874">
    <property type="entry name" value="ATPase domain of HSP90 chaperone/DNA topoisomerase II/histidine kinase"/>
    <property type="match status" value="1"/>
</dbReference>
<keyword evidence="6" id="KW-0418">Kinase</keyword>
<evidence type="ECO:0000256" key="3">
    <source>
        <dbReference type="ARBA" id="ARBA00022553"/>
    </source>
</evidence>
<dbReference type="InterPro" id="IPR003594">
    <property type="entry name" value="HATPase_dom"/>
</dbReference>
<feature type="transmembrane region" description="Helical" evidence="10">
    <location>
        <begin position="189"/>
        <end position="209"/>
    </location>
</feature>
<keyword evidence="10" id="KW-0472">Membrane</keyword>
<dbReference type="CDD" id="cd16917">
    <property type="entry name" value="HATPase_UhpB-NarQ-NarX-like"/>
    <property type="match status" value="1"/>
</dbReference>
<feature type="transmembrane region" description="Helical" evidence="10">
    <location>
        <begin position="127"/>
        <end position="145"/>
    </location>
</feature>
<keyword evidence="9" id="KW-0175">Coiled coil</keyword>
<keyword evidence="10" id="KW-0812">Transmembrane</keyword>
<evidence type="ECO:0000256" key="4">
    <source>
        <dbReference type="ARBA" id="ARBA00022679"/>
    </source>
</evidence>
<dbReference type="Gene3D" id="3.30.450.40">
    <property type="match status" value="2"/>
</dbReference>
<feature type="transmembrane region" description="Helical" evidence="10">
    <location>
        <begin position="91"/>
        <end position="115"/>
    </location>
</feature>
<keyword evidence="5" id="KW-0547">Nucleotide-binding</keyword>
<dbReference type="InterPro" id="IPR011712">
    <property type="entry name" value="Sig_transdc_His_kin_sub3_dim/P"/>
</dbReference>
<evidence type="ECO:0000259" key="11">
    <source>
        <dbReference type="SMART" id="SM00387"/>
    </source>
</evidence>
<dbReference type="Gene3D" id="3.30.565.10">
    <property type="entry name" value="Histidine kinase-like ATPase, C-terminal domain"/>
    <property type="match status" value="1"/>
</dbReference>
<dbReference type="InterPro" id="IPR036890">
    <property type="entry name" value="HATPase_C_sf"/>
</dbReference>
<name>A0ABQ6FQ21_9CHLR</name>
<keyword evidence="4" id="KW-0808">Transferase</keyword>
<keyword evidence="13" id="KW-1185">Reference proteome</keyword>
<keyword evidence="10" id="KW-1133">Transmembrane helix</keyword>
<protein>
    <recommendedName>
        <fullName evidence="2">histidine kinase</fullName>
        <ecNumber evidence="2">2.7.13.3</ecNumber>
    </recommendedName>
</protein>
<evidence type="ECO:0000313" key="12">
    <source>
        <dbReference type="EMBL" id="GLV54514.1"/>
    </source>
</evidence>
<dbReference type="Gene3D" id="1.20.5.1930">
    <property type="match status" value="1"/>
</dbReference>
<feature type="domain" description="Histidine kinase/HSP90-like ATPase" evidence="11">
    <location>
        <begin position="617"/>
        <end position="708"/>
    </location>
</feature>
<keyword evidence="8" id="KW-0902">Two-component regulatory system</keyword>
<evidence type="ECO:0000256" key="2">
    <source>
        <dbReference type="ARBA" id="ARBA00012438"/>
    </source>
</evidence>
<proteinExistence type="predicted"/>
<feature type="transmembrane region" description="Helical" evidence="10">
    <location>
        <begin position="247"/>
        <end position="267"/>
    </location>
</feature>
<evidence type="ECO:0000256" key="5">
    <source>
        <dbReference type="ARBA" id="ARBA00022741"/>
    </source>
</evidence>
<comment type="catalytic activity">
    <reaction evidence="1">
        <text>ATP + protein L-histidine = ADP + protein N-phospho-L-histidine.</text>
        <dbReference type="EC" id="2.7.13.3"/>
    </reaction>
</comment>
<evidence type="ECO:0000256" key="6">
    <source>
        <dbReference type="ARBA" id="ARBA00022777"/>
    </source>
</evidence>
<dbReference type="RefSeq" id="WP_338248173.1">
    <property type="nucleotide sequence ID" value="NZ_BSRI01000001.1"/>
</dbReference>
<feature type="transmembrane region" description="Helical" evidence="10">
    <location>
        <begin position="279"/>
        <end position="299"/>
    </location>
</feature>
<accession>A0ABQ6FQ21</accession>